<name>A0A8T1BHD5_9STRA</name>
<sequence length="71" mass="8383">MLRMFVSDSQNDWELYLLRVLFSCCTFFHEALGDSPFFNIYSQDPVLPVGLAFLNTNNEWKINEAAAYRRR</sequence>
<dbReference type="Proteomes" id="UP000760860">
    <property type="component" value="Unassembled WGS sequence"/>
</dbReference>
<dbReference type="EMBL" id="RCML01001144">
    <property type="protein sequence ID" value="KAG2965083.1"/>
    <property type="molecule type" value="Genomic_DNA"/>
</dbReference>
<evidence type="ECO:0000313" key="2">
    <source>
        <dbReference type="EMBL" id="KAG2889418.1"/>
    </source>
</evidence>
<comment type="caution">
    <text evidence="3">The sequence shown here is derived from an EMBL/GenBank/DDBJ whole genome shotgun (WGS) entry which is preliminary data.</text>
</comment>
<dbReference type="EMBL" id="RCMV01001195">
    <property type="protein sequence ID" value="KAG3209839.1"/>
    <property type="molecule type" value="Genomic_DNA"/>
</dbReference>
<accession>A0A8T1BHD5</accession>
<dbReference type="EMBL" id="RCMG01000967">
    <property type="protein sequence ID" value="KAG2840594.1"/>
    <property type="molecule type" value="Genomic_DNA"/>
</dbReference>
<evidence type="ECO:0000313" key="6">
    <source>
        <dbReference type="Proteomes" id="UP000736787"/>
    </source>
</evidence>
<evidence type="ECO:0000313" key="4">
    <source>
        <dbReference type="EMBL" id="KAG2965083.1"/>
    </source>
</evidence>
<gene>
    <name evidence="1" type="ORF">PC113_g19219</name>
    <name evidence="2" type="ORF">PC115_g19758</name>
    <name evidence="3" type="ORF">PC117_g22025</name>
    <name evidence="4" type="ORF">PC118_g19952</name>
    <name evidence="5" type="ORF">PC129_g19156</name>
</gene>
<evidence type="ECO:0000313" key="5">
    <source>
        <dbReference type="EMBL" id="KAG3209839.1"/>
    </source>
</evidence>
<evidence type="ECO:0000313" key="3">
    <source>
        <dbReference type="EMBL" id="KAG2900215.1"/>
    </source>
</evidence>
<dbReference type="Proteomes" id="UP000697107">
    <property type="component" value="Unassembled WGS sequence"/>
</dbReference>
<dbReference type="EMBL" id="RCMK01001169">
    <property type="protein sequence ID" value="KAG2900215.1"/>
    <property type="molecule type" value="Genomic_DNA"/>
</dbReference>
<evidence type="ECO:0000313" key="1">
    <source>
        <dbReference type="EMBL" id="KAG2840594.1"/>
    </source>
</evidence>
<dbReference type="Gene3D" id="3.30.420.10">
    <property type="entry name" value="Ribonuclease H-like superfamily/Ribonuclease H"/>
    <property type="match status" value="1"/>
</dbReference>
<proteinExistence type="predicted"/>
<dbReference type="Proteomes" id="UP000735874">
    <property type="component" value="Unassembled WGS sequence"/>
</dbReference>
<dbReference type="InterPro" id="IPR036397">
    <property type="entry name" value="RNaseH_sf"/>
</dbReference>
<dbReference type="AlphaFoldDB" id="A0A8T1BHD5"/>
<dbReference type="GO" id="GO:0003676">
    <property type="term" value="F:nucleic acid binding"/>
    <property type="evidence" value="ECO:0007669"/>
    <property type="project" value="InterPro"/>
</dbReference>
<dbReference type="EMBL" id="RCMI01001165">
    <property type="protein sequence ID" value="KAG2889418.1"/>
    <property type="molecule type" value="Genomic_DNA"/>
</dbReference>
<reference evidence="3" key="1">
    <citation type="submission" date="2018-10" db="EMBL/GenBank/DDBJ databases">
        <title>Effector identification in a new, highly contiguous assembly of the strawberry crown rot pathogen Phytophthora cactorum.</title>
        <authorList>
            <person name="Armitage A.D."/>
            <person name="Nellist C.F."/>
            <person name="Bates H."/>
            <person name="Vickerstaff R.J."/>
            <person name="Harrison R.J."/>
        </authorList>
    </citation>
    <scope>NUCLEOTIDE SEQUENCE</scope>
    <source>
        <strain evidence="1">15-7</strain>
        <strain evidence="2">4032</strain>
        <strain evidence="3">4040</strain>
        <strain evidence="4">P415</strain>
        <strain evidence="5">P421</strain>
    </source>
</reference>
<dbReference type="Proteomes" id="UP000736787">
    <property type="component" value="Unassembled WGS sequence"/>
</dbReference>
<protein>
    <submittedName>
        <fullName evidence="3">Uncharacterized protein</fullName>
    </submittedName>
</protein>
<organism evidence="3 6">
    <name type="scientific">Phytophthora cactorum</name>
    <dbReference type="NCBI Taxonomy" id="29920"/>
    <lineage>
        <taxon>Eukaryota</taxon>
        <taxon>Sar</taxon>
        <taxon>Stramenopiles</taxon>
        <taxon>Oomycota</taxon>
        <taxon>Peronosporomycetes</taxon>
        <taxon>Peronosporales</taxon>
        <taxon>Peronosporaceae</taxon>
        <taxon>Phytophthora</taxon>
    </lineage>
</organism>
<dbReference type="Proteomes" id="UP000774804">
    <property type="component" value="Unassembled WGS sequence"/>
</dbReference>